<keyword evidence="1" id="KW-0472">Membrane</keyword>
<dbReference type="EMBL" id="NIRO01000002">
    <property type="protein sequence ID" value="PHI17087.1"/>
    <property type="molecule type" value="Genomic_DNA"/>
</dbReference>
<feature type="transmembrane region" description="Helical" evidence="1">
    <location>
        <begin position="327"/>
        <end position="345"/>
    </location>
</feature>
<keyword evidence="1" id="KW-0812">Transmembrane</keyword>
<name>A0A0S2ZQV9_FUSNP</name>
<dbReference type="Proteomes" id="UP000067061">
    <property type="component" value="Chromosome"/>
</dbReference>
<feature type="transmembrane region" description="Helical" evidence="1">
    <location>
        <begin position="34"/>
        <end position="52"/>
    </location>
</feature>
<evidence type="ECO:0000313" key="3">
    <source>
        <dbReference type="EMBL" id="PHI17087.1"/>
    </source>
</evidence>
<gene>
    <name evidence="3" type="ORF">CBG56_02895</name>
    <name evidence="2" type="ORF">RO02_11530</name>
</gene>
<evidence type="ECO:0000313" key="4">
    <source>
        <dbReference type="Proteomes" id="UP000067061"/>
    </source>
</evidence>
<evidence type="ECO:0000313" key="5">
    <source>
        <dbReference type="Proteomes" id="UP000224507"/>
    </source>
</evidence>
<feature type="transmembrane region" description="Helical" evidence="1">
    <location>
        <begin position="215"/>
        <end position="232"/>
    </location>
</feature>
<feature type="transmembrane region" description="Helical" evidence="1">
    <location>
        <begin position="64"/>
        <end position="81"/>
    </location>
</feature>
<organism evidence="3 5">
    <name type="scientific">Fusobacterium nucleatum subsp. polymorphum</name>
    <name type="common">Fusobacterium polymorphum</name>
    <dbReference type="NCBI Taxonomy" id="76857"/>
    <lineage>
        <taxon>Bacteria</taxon>
        <taxon>Fusobacteriati</taxon>
        <taxon>Fusobacteriota</taxon>
        <taxon>Fusobacteriia</taxon>
        <taxon>Fusobacteriales</taxon>
        <taxon>Fusobacteriaceae</taxon>
        <taxon>Fusobacterium</taxon>
    </lineage>
</organism>
<dbReference type="Proteomes" id="UP000224507">
    <property type="component" value="Unassembled WGS sequence"/>
</dbReference>
<evidence type="ECO:0000313" key="2">
    <source>
        <dbReference type="EMBL" id="ALM95181.1"/>
    </source>
</evidence>
<feature type="transmembrane region" description="Helical" evidence="1">
    <location>
        <begin position="239"/>
        <end position="257"/>
    </location>
</feature>
<feature type="transmembrane region" description="Helical" evidence="1">
    <location>
        <begin position="269"/>
        <end position="289"/>
    </location>
</feature>
<feature type="transmembrane region" description="Helical" evidence="1">
    <location>
        <begin position="187"/>
        <end position="203"/>
    </location>
</feature>
<reference evidence="3 5" key="2">
    <citation type="submission" date="2017-06" db="EMBL/GenBank/DDBJ databases">
        <title>Draft genome sequence of Fusobacterium nucleatum subsp. polymorphum KCOM 1274 (=ChDC F309).</title>
        <authorList>
            <person name="Kook J.-K."/>
            <person name="Park S.-N."/>
            <person name="Lim Y.K."/>
            <person name="Roh H."/>
        </authorList>
    </citation>
    <scope>NUCLEOTIDE SEQUENCE [LARGE SCALE GENOMIC DNA]</scope>
    <source>
        <strain evidence="3">KCOM 1274</strain>
        <strain evidence="5">KCOM 1274 (ChDC F309)</strain>
    </source>
</reference>
<keyword evidence="1" id="KW-1133">Transmembrane helix</keyword>
<reference evidence="2 4" key="1">
    <citation type="submission" date="2015-11" db="EMBL/GenBank/DDBJ databases">
        <authorList>
            <person name="Kook J.-K."/>
            <person name="Park S.-N."/>
            <person name="Lim Y.K."/>
            <person name="Jo E."/>
        </authorList>
    </citation>
    <scope>NUCLEOTIDE SEQUENCE [LARGE SCALE GENOMIC DNA]</scope>
    <source>
        <strain evidence="2 4">ChDC F306</strain>
    </source>
</reference>
<feature type="transmembrane region" description="Helical" evidence="1">
    <location>
        <begin position="115"/>
        <end position="135"/>
    </location>
</feature>
<dbReference type="EMBL" id="CP013121">
    <property type="protein sequence ID" value="ALM95181.1"/>
    <property type="molecule type" value="Genomic_DNA"/>
</dbReference>
<evidence type="ECO:0000256" key="1">
    <source>
        <dbReference type="SAM" id="Phobius"/>
    </source>
</evidence>
<sequence>MKKNLKKFILLLLHFFFFCYLVYSSKDIKNGSYIKILSFLSLETLTISIFFLFKKGKLFSSTKIFLSFLSFFIIIFLDYLGTDYLAFSIIIIISIELPIILYLFILFLVKEKFVYFIYTMLNLFLFTISLILIALDFKWEFLGLLILKNFIIFSIYSTVYFLVIILLKNKKRIMMTGSLLKKNVKNNILMIFHLLFIILLTYNSEKIEAPYYKEVTLFISFELFGIILFYSMEKYIEHLYKKIIFSLLFYFLIIKIFEYLDKEIIDFLFLFTGLEILLLILALFIYSIVKKSIAHLGYALIELVWYIIFIFFNAASSIPELGSLELHTLHIFSAYIVVSLLYASLFQKNERKKLKDTDDFIKIMKGIKDNEFKK</sequence>
<dbReference type="RefSeq" id="WP_032834161.1">
    <property type="nucleotide sequence ID" value="NZ_CP013328.1"/>
</dbReference>
<dbReference type="AlphaFoldDB" id="A0A0S2ZQV9"/>
<proteinExistence type="predicted"/>
<feature type="transmembrane region" description="Helical" evidence="1">
    <location>
        <begin position="296"/>
        <end position="315"/>
    </location>
</feature>
<feature type="transmembrane region" description="Helical" evidence="1">
    <location>
        <begin position="141"/>
        <end position="167"/>
    </location>
</feature>
<feature type="transmembrane region" description="Helical" evidence="1">
    <location>
        <begin position="87"/>
        <end position="108"/>
    </location>
</feature>
<protein>
    <submittedName>
        <fullName evidence="3">Uncharacterized protein</fullName>
    </submittedName>
</protein>
<accession>A0A0S2ZQV9</accession>